<dbReference type="EMBL" id="PIUM01000011">
    <property type="protein sequence ID" value="PKU24417.1"/>
    <property type="molecule type" value="Genomic_DNA"/>
</dbReference>
<organism evidence="1 2">
    <name type="scientific">Telmatospirillum siberiense</name>
    <dbReference type="NCBI Taxonomy" id="382514"/>
    <lineage>
        <taxon>Bacteria</taxon>
        <taxon>Pseudomonadati</taxon>
        <taxon>Pseudomonadota</taxon>
        <taxon>Alphaproteobacteria</taxon>
        <taxon>Rhodospirillales</taxon>
        <taxon>Rhodospirillaceae</taxon>
        <taxon>Telmatospirillum</taxon>
    </lineage>
</organism>
<dbReference type="AlphaFoldDB" id="A0A2N3PVK1"/>
<proteinExistence type="predicted"/>
<protein>
    <submittedName>
        <fullName evidence="1">Uncharacterized protein</fullName>
    </submittedName>
</protein>
<dbReference type="Proteomes" id="UP000233293">
    <property type="component" value="Unassembled WGS sequence"/>
</dbReference>
<keyword evidence="2" id="KW-1185">Reference proteome</keyword>
<gene>
    <name evidence="1" type="ORF">CWS72_11245</name>
</gene>
<name>A0A2N3PVK1_9PROT</name>
<accession>A0A2N3PVK1</accession>
<reference evidence="2" key="1">
    <citation type="submission" date="2017-12" db="EMBL/GenBank/DDBJ databases">
        <title>Draft genome sequence of Telmatospirillum siberiense 26-4b1T, an acidotolerant peatland alphaproteobacterium potentially involved in sulfur cycling.</title>
        <authorList>
            <person name="Hausmann B."/>
            <person name="Pjevac P."/>
            <person name="Schreck K."/>
            <person name="Herbold C.W."/>
            <person name="Daims H."/>
            <person name="Wagner M."/>
            <person name="Pester M."/>
            <person name="Loy A."/>
        </authorList>
    </citation>
    <scope>NUCLEOTIDE SEQUENCE [LARGE SCALE GENOMIC DNA]</scope>
    <source>
        <strain evidence="2">26-4b1</strain>
    </source>
</reference>
<comment type="caution">
    <text evidence="1">The sequence shown here is derived from an EMBL/GenBank/DDBJ whole genome shotgun (WGS) entry which is preliminary data.</text>
</comment>
<sequence>MSAGTAWANPWTLEEGHGQAIVTTAAYFSDFGYKGGGGRTSSDFYRKVGVEPFVEYGLADAYTLGAKASIQTVTVQRTGGGTGQSDGVSDLELWARSRLWRDDRQVWSFQFWTGLPTGDSHLASASLGHDRLSMEPRILYGQSIPSADNALGTPLLLTAEAAYRTQTTSLSDEIRLDFGSGIGLTDDVSIYLQNFSIIGLHNNGVGGFTYDLHKIQPSIVFTAFPKTTLQLGANYEYAGRNTGAGESVFISIWYNF</sequence>
<evidence type="ECO:0000313" key="1">
    <source>
        <dbReference type="EMBL" id="PKU24417.1"/>
    </source>
</evidence>
<evidence type="ECO:0000313" key="2">
    <source>
        <dbReference type="Proteomes" id="UP000233293"/>
    </source>
</evidence>